<protein>
    <submittedName>
        <fullName evidence="1">Uncharacterized protein</fullName>
    </submittedName>
</protein>
<dbReference type="Proteomes" id="UP000186553">
    <property type="component" value="Unassembled WGS sequence"/>
</dbReference>
<accession>A0A1C3CX54</accession>
<sequence>MNTLTIAHLFLNLQSYKDQYLTILENPEQYFVPVADAYINIWPVGKEQLYLGDLLQLWLGEKWIVNTEKAPLINTILRDQTKAVPEFDRYVFSLQGNLLTSQNSAQAWSINASESEALSIESLFHYYCVFKSLSRPQTSASFLNATLKKAI</sequence>
<proteinExistence type="predicted"/>
<gene>
    <name evidence="1" type="ORF">BBP83_07360</name>
</gene>
<organism evidence="1 2">
    <name type="scientific">Acinetobacter celticus</name>
    <dbReference type="NCBI Taxonomy" id="1891224"/>
    <lineage>
        <taxon>Bacteria</taxon>
        <taxon>Pseudomonadati</taxon>
        <taxon>Pseudomonadota</taxon>
        <taxon>Gammaproteobacteria</taxon>
        <taxon>Moraxellales</taxon>
        <taxon>Moraxellaceae</taxon>
        <taxon>Acinetobacter</taxon>
    </lineage>
</organism>
<reference evidence="1 2" key="1">
    <citation type="submission" date="2016-07" db="EMBL/GenBank/DDBJ databases">
        <title>Acinetobacter sp. ANC 4603.</title>
        <authorList>
            <person name="Radolfova-Krizova L."/>
            <person name="Nemec A."/>
        </authorList>
    </citation>
    <scope>NUCLEOTIDE SEQUENCE [LARGE SCALE GENOMIC DNA]</scope>
    <source>
        <strain evidence="1 2">ANC 4603</strain>
    </source>
</reference>
<name>A0A1C3CX54_9GAMM</name>
<comment type="caution">
    <text evidence="1">The sequence shown here is derived from an EMBL/GenBank/DDBJ whole genome shotgun (WGS) entry which is preliminary data.</text>
</comment>
<evidence type="ECO:0000313" key="1">
    <source>
        <dbReference type="EMBL" id="ODA13253.1"/>
    </source>
</evidence>
<dbReference type="RefSeq" id="WP_068887422.1">
    <property type="nucleotide sequence ID" value="NZ_CBCRUU010000002.1"/>
</dbReference>
<dbReference type="EMBL" id="MBDL01000009">
    <property type="protein sequence ID" value="ODA13253.1"/>
    <property type="molecule type" value="Genomic_DNA"/>
</dbReference>
<dbReference type="OrthoDB" id="6709581at2"/>
<dbReference type="AlphaFoldDB" id="A0A1C3CX54"/>
<keyword evidence="2" id="KW-1185">Reference proteome</keyword>
<evidence type="ECO:0000313" key="2">
    <source>
        <dbReference type="Proteomes" id="UP000186553"/>
    </source>
</evidence>